<organism evidence="2 3">
    <name type="scientific">Variovorax ureilyticus</name>
    <dbReference type="NCBI Taxonomy" id="1836198"/>
    <lineage>
        <taxon>Bacteria</taxon>
        <taxon>Pseudomonadati</taxon>
        <taxon>Pseudomonadota</taxon>
        <taxon>Betaproteobacteria</taxon>
        <taxon>Burkholderiales</taxon>
        <taxon>Comamonadaceae</taxon>
        <taxon>Variovorax</taxon>
    </lineage>
</organism>
<comment type="caution">
    <text evidence="2">The sequence shown here is derived from an EMBL/GenBank/DDBJ whole genome shotgun (WGS) entry which is preliminary data.</text>
</comment>
<evidence type="ECO:0000256" key="1">
    <source>
        <dbReference type="SAM" id="Phobius"/>
    </source>
</evidence>
<dbReference type="RefSeq" id="WP_340358268.1">
    <property type="nucleotide sequence ID" value="NZ_JBBKZU010000007.1"/>
</dbReference>
<evidence type="ECO:0000313" key="3">
    <source>
        <dbReference type="Proteomes" id="UP001365846"/>
    </source>
</evidence>
<evidence type="ECO:0000313" key="2">
    <source>
        <dbReference type="EMBL" id="MEJ8813034.1"/>
    </source>
</evidence>
<feature type="transmembrane region" description="Helical" evidence="1">
    <location>
        <begin position="51"/>
        <end position="68"/>
    </location>
</feature>
<dbReference type="Gene3D" id="2.40.50.320">
    <property type="entry name" value="Copper binding periplasmic protein CusF"/>
    <property type="match status" value="1"/>
</dbReference>
<accession>A0ABU8VJE2</accession>
<keyword evidence="1" id="KW-1133">Transmembrane helix</keyword>
<proteinExistence type="predicted"/>
<name>A0ABU8VJE2_9BURK</name>
<sequence length="163" mass="17592">MSIRSAAPFIRAGTSLTKLLDVDAAADEPTGARTTGRLAARDARTGMMKRIGIIVVALGLMACAAVQAQSERRQDPAQGQTWSVGTRPAMTLTEGEVERVDKEHSEVIIHHGDLPNLGMEAMTMGFAVAEKRMLDNLRPGDKVRFNAEIKNGEATVTYIESAR</sequence>
<reference evidence="2 3" key="1">
    <citation type="submission" date="2024-03" db="EMBL/GenBank/DDBJ databases">
        <title>Novel species of the genus Variovorax.</title>
        <authorList>
            <person name="Liu Q."/>
            <person name="Xin Y.-H."/>
        </authorList>
    </citation>
    <scope>NUCLEOTIDE SEQUENCE [LARGE SCALE GENOMIC DNA]</scope>
    <source>
        <strain evidence="2 3">KACC 18899</strain>
    </source>
</reference>
<dbReference type="EMBL" id="JBBKZU010000007">
    <property type="protein sequence ID" value="MEJ8813034.1"/>
    <property type="molecule type" value="Genomic_DNA"/>
</dbReference>
<keyword evidence="1" id="KW-0472">Membrane</keyword>
<keyword evidence="1" id="KW-0812">Transmembrane</keyword>
<keyword evidence="3" id="KW-1185">Reference proteome</keyword>
<dbReference type="InterPro" id="IPR021647">
    <property type="entry name" value="CusF_Ec"/>
</dbReference>
<gene>
    <name evidence="2" type="ORF">WKW77_18255</name>
</gene>
<dbReference type="Pfam" id="PF11604">
    <property type="entry name" value="CusF_Ec"/>
    <property type="match status" value="1"/>
</dbReference>
<protein>
    <submittedName>
        <fullName evidence="2">Copper-binding protein</fullName>
    </submittedName>
</protein>
<dbReference type="InterPro" id="IPR042230">
    <property type="entry name" value="CusF_sf"/>
</dbReference>
<dbReference type="Proteomes" id="UP001365846">
    <property type="component" value="Unassembled WGS sequence"/>
</dbReference>